<evidence type="ECO:0000313" key="1">
    <source>
        <dbReference type="EMBL" id="OAY36996.1"/>
    </source>
</evidence>
<dbReference type="PANTHER" id="PTHR47481:SF43">
    <property type="entry name" value="RETROTRANSPOSON COPIA-LIKE N-TERMINAL DOMAIN-CONTAINING PROTEIN"/>
    <property type="match status" value="1"/>
</dbReference>
<dbReference type="STRING" id="3983.A0A2C9V077"/>
<dbReference type="Pfam" id="PF14223">
    <property type="entry name" value="Retrotran_gag_2"/>
    <property type="match status" value="1"/>
</dbReference>
<sequence length="231" mass="26066">MTTETKSDSSSPRTPAVLNTGHTSIILQNNQIITFNPSSQLPIKLSDSTNFPTWEAQIFTLLCGYDLLHFVDDNLIRNALMASVEHIIAHSIANAHTSKQVWDHLHIIYANKSQTRIFTFRDLLAKMQKDTKTVEEYLRDIRNLANELAAAGSPIDSTELILKILSGLGLDYKEISVAIRARDTPISFEELHDKLTYHELFLKHENAKKPQPTIIMQVAQSTAMSQTNQRP</sequence>
<protein>
    <recommendedName>
        <fullName evidence="2">Retrotransposon Copia-like N-terminal domain-containing protein</fullName>
    </recommendedName>
</protein>
<accession>A0A2C9V077</accession>
<reference evidence="1" key="1">
    <citation type="submission" date="2016-02" db="EMBL/GenBank/DDBJ databases">
        <title>WGS assembly of Manihot esculenta.</title>
        <authorList>
            <person name="Bredeson J.V."/>
            <person name="Prochnik S.E."/>
            <person name="Lyons J.B."/>
            <person name="Schmutz J."/>
            <person name="Grimwood J."/>
            <person name="Vrebalov J."/>
            <person name="Bart R.S."/>
            <person name="Amuge T."/>
            <person name="Ferguson M.E."/>
            <person name="Green R."/>
            <person name="Putnam N."/>
            <person name="Stites J."/>
            <person name="Rounsley S."/>
            <person name="Rokhsar D.S."/>
        </authorList>
    </citation>
    <scope>NUCLEOTIDE SEQUENCE [LARGE SCALE GENOMIC DNA]</scope>
    <source>
        <tissue evidence="1">Leaf</tissue>
    </source>
</reference>
<dbReference type="AlphaFoldDB" id="A0A2C9V077"/>
<gene>
    <name evidence="1" type="ORF">MANES_11G066300</name>
</gene>
<dbReference type="EMBL" id="CM004397">
    <property type="protein sequence ID" value="OAY36996.1"/>
    <property type="molecule type" value="Genomic_DNA"/>
</dbReference>
<organism evidence="1">
    <name type="scientific">Manihot esculenta</name>
    <name type="common">Cassava</name>
    <name type="synonym">Jatropha manihot</name>
    <dbReference type="NCBI Taxonomy" id="3983"/>
    <lineage>
        <taxon>Eukaryota</taxon>
        <taxon>Viridiplantae</taxon>
        <taxon>Streptophyta</taxon>
        <taxon>Embryophyta</taxon>
        <taxon>Tracheophyta</taxon>
        <taxon>Spermatophyta</taxon>
        <taxon>Magnoliopsida</taxon>
        <taxon>eudicotyledons</taxon>
        <taxon>Gunneridae</taxon>
        <taxon>Pentapetalae</taxon>
        <taxon>rosids</taxon>
        <taxon>fabids</taxon>
        <taxon>Malpighiales</taxon>
        <taxon>Euphorbiaceae</taxon>
        <taxon>Crotonoideae</taxon>
        <taxon>Manihoteae</taxon>
        <taxon>Manihot</taxon>
    </lineage>
</organism>
<dbReference type="PANTHER" id="PTHR47481">
    <property type="match status" value="1"/>
</dbReference>
<name>A0A2C9V077_MANES</name>
<evidence type="ECO:0008006" key="2">
    <source>
        <dbReference type="Google" id="ProtNLM"/>
    </source>
</evidence>
<proteinExistence type="predicted"/>